<keyword evidence="3" id="KW-1185">Reference proteome</keyword>
<accession>A0A5C8NW54</accession>
<proteinExistence type="predicted"/>
<dbReference type="Gene3D" id="3.40.50.300">
    <property type="entry name" value="P-loop containing nucleotide triphosphate hydrolases"/>
    <property type="match status" value="1"/>
</dbReference>
<name>A0A5C8NW54_9BURK</name>
<comment type="caution">
    <text evidence="2">The sequence shown here is derived from an EMBL/GenBank/DDBJ whole genome shotgun (WGS) entry which is preliminary data.</text>
</comment>
<dbReference type="EMBL" id="VDUY01000004">
    <property type="protein sequence ID" value="TXL65461.1"/>
    <property type="molecule type" value="Genomic_DNA"/>
</dbReference>
<dbReference type="RefSeq" id="WP_147704656.1">
    <property type="nucleotide sequence ID" value="NZ_VDUY01000004.1"/>
</dbReference>
<dbReference type="Pfam" id="PF00350">
    <property type="entry name" value="Dynamin_N"/>
    <property type="match status" value="1"/>
</dbReference>
<gene>
    <name evidence="2" type="ORF">FHP08_11840</name>
</gene>
<dbReference type="InterPro" id="IPR045063">
    <property type="entry name" value="Dynamin_N"/>
</dbReference>
<dbReference type="PANTHER" id="PTHR43681">
    <property type="entry name" value="TRANSMEMBRANE GTPASE FZO"/>
    <property type="match status" value="1"/>
</dbReference>
<evidence type="ECO:0000259" key="1">
    <source>
        <dbReference type="Pfam" id="PF00350"/>
    </source>
</evidence>
<dbReference type="PANTHER" id="PTHR43681:SF1">
    <property type="entry name" value="SARCALUMENIN"/>
    <property type="match status" value="1"/>
</dbReference>
<organism evidence="2 3">
    <name type="scientific">Zeimonas arvi</name>
    <dbReference type="NCBI Taxonomy" id="2498847"/>
    <lineage>
        <taxon>Bacteria</taxon>
        <taxon>Pseudomonadati</taxon>
        <taxon>Pseudomonadota</taxon>
        <taxon>Betaproteobacteria</taxon>
        <taxon>Burkholderiales</taxon>
        <taxon>Burkholderiaceae</taxon>
        <taxon>Zeimonas</taxon>
    </lineage>
</organism>
<evidence type="ECO:0000313" key="2">
    <source>
        <dbReference type="EMBL" id="TXL65461.1"/>
    </source>
</evidence>
<dbReference type="SUPFAM" id="SSF52540">
    <property type="entry name" value="P-loop containing nucleoside triphosphate hydrolases"/>
    <property type="match status" value="1"/>
</dbReference>
<sequence length="669" mass="73470">MPALAGGPAQAEAKAIGGLAVESIERQLADFGGWRDAVAGALSAYGRQLVGARFDDADARARLAAMQDRLNAERLSVAFVAEFSRGKSELINALFFGDAGRRIVPSSAGRTTMCPTELLWDPGRPPSVRLLPIETRVGDTPLAALREDESAWHVVSFDPADPASLERAIGSVSETIEVPEAEAAAMGFGHDEPVGLASAVVEIPRWRHAIVNHPHPLLARGLVIIDTPGLNAIGAEPELTLKLIPEADAVLFVLAADAGVTRSDGEIWRDHVARSHGQGRGRFVVLNKIDGLWDGLRDDVEIEVEIARQVGNVSRTLDLPAERIFPVSAQKALVARLRDDEALLRRSRLPELERALGGQLVGQRREIVRERLRRDFDALHRRAAATLGARRRAQVELQMELNSLRGRNRESIARMAAQVQRDREEFTRSLRQLQALRAVLGRHGQAIGDAISPDVARRHLRDARDVMRGSHFSTGLRDAMASLLGAARADFDEAGRHLSEIATLMNAMYRSFSSEHGLSLGNPVQFSMRRHLEALDRIEQMQRRQFGALSLVTNEKYVLMRKFFEAVALRMCELYERLARDCGSWQRAVMAPIESQVREHQAHLRRRAESVQRVLEASDSLEARIADVSAARAAIEERVAAVESAAGELRALLEGLEAIPALATQAAAQ</sequence>
<dbReference type="Proteomes" id="UP000321548">
    <property type="component" value="Unassembled WGS sequence"/>
</dbReference>
<feature type="domain" description="Dynamin N-terminal" evidence="1">
    <location>
        <begin position="77"/>
        <end position="288"/>
    </location>
</feature>
<evidence type="ECO:0000313" key="3">
    <source>
        <dbReference type="Proteomes" id="UP000321548"/>
    </source>
</evidence>
<dbReference type="AlphaFoldDB" id="A0A5C8NW54"/>
<protein>
    <submittedName>
        <fullName evidence="2">GTPase</fullName>
    </submittedName>
</protein>
<dbReference type="InterPro" id="IPR051943">
    <property type="entry name" value="TRAFAC_Dynamin-like_GTPase"/>
</dbReference>
<reference evidence="2 3" key="1">
    <citation type="submission" date="2019-06" db="EMBL/GenBank/DDBJ databases">
        <title>Quisquiliibacterium sp. nov., isolated from a maize field.</title>
        <authorList>
            <person name="Lin S.-Y."/>
            <person name="Tsai C.-F."/>
            <person name="Young C.-C."/>
        </authorList>
    </citation>
    <scope>NUCLEOTIDE SEQUENCE [LARGE SCALE GENOMIC DNA]</scope>
    <source>
        <strain evidence="2 3">CC-CFT501</strain>
    </source>
</reference>
<dbReference type="OrthoDB" id="5295100at2"/>
<dbReference type="InterPro" id="IPR027417">
    <property type="entry name" value="P-loop_NTPase"/>
</dbReference>